<comment type="caution">
    <text evidence="1">The sequence shown here is derived from an EMBL/GenBank/DDBJ whole genome shotgun (WGS) entry which is preliminary data.</text>
</comment>
<dbReference type="PANTHER" id="PTHR35218">
    <property type="entry name" value="RNASE H DOMAIN-CONTAINING PROTEIN"/>
    <property type="match status" value="1"/>
</dbReference>
<proteinExistence type="predicted"/>
<dbReference type="PANTHER" id="PTHR35218:SF9">
    <property type="entry name" value="ENDONUCLEASE_EXONUCLEASE_PHOSPHATASE DOMAIN-CONTAINING PROTEIN"/>
    <property type="match status" value="1"/>
</dbReference>
<sequence>RINNSVRPQMGSRFFKISVRKDVEMEEEGKNSEEEVYAEDITKKTLVAVHRQGTTQRSRGKSLRRAIVNSRDLVQAPRKRKAVKYWITATKLSFGCLLETKVQVGSWSCLHNYTHHRLGRIWVVWSEEMEVCHVLTSAQMITVWVKYKSTGDTFLCSFIYASNCAIERRELWREIETISNTVAGSSNPWIIQGDFNVALTEQEHSLASVWNESAPLYHSRSALKFFQEKFKSLKSVLRGLNRDMFGDLPGR</sequence>
<dbReference type="InterPro" id="IPR036691">
    <property type="entry name" value="Endo/exonu/phosph_ase_sf"/>
</dbReference>
<evidence type="ECO:0000313" key="2">
    <source>
        <dbReference type="Proteomes" id="UP000824890"/>
    </source>
</evidence>
<feature type="non-terminal residue" evidence="1">
    <location>
        <position position="1"/>
    </location>
</feature>
<protein>
    <submittedName>
        <fullName evidence="1">Uncharacterized protein</fullName>
    </submittedName>
</protein>
<gene>
    <name evidence="1" type="ORF">HID58_081783</name>
</gene>
<dbReference type="Proteomes" id="UP000824890">
    <property type="component" value="Unassembled WGS sequence"/>
</dbReference>
<accession>A0ABQ7Y8S6</accession>
<keyword evidence="2" id="KW-1185">Reference proteome</keyword>
<name>A0ABQ7Y8S6_BRANA</name>
<organism evidence="1 2">
    <name type="scientific">Brassica napus</name>
    <name type="common">Rape</name>
    <dbReference type="NCBI Taxonomy" id="3708"/>
    <lineage>
        <taxon>Eukaryota</taxon>
        <taxon>Viridiplantae</taxon>
        <taxon>Streptophyta</taxon>
        <taxon>Embryophyta</taxon>
        <taxon>Tracheophyta</taxon>
        <taxon>Spermatophyta</taxon>
        <taxon>Magnoliopsida</taxon>
        <taxon>eudicotyledons</taxon>
        <taxon>Gunneridae</taxon>
        <taxon>Pentapetalae</taxon>
        <taxon>rosids</taxon>
        <taxon>malvids</taxon>
        <taxon>Brassicales</taxon>
        <taxon>Brassicaceae</taxon>
        <taxon>Brassiceae</taxon>
        <taxon>Brassica</taxon>
    </lineage>
</organism>
<reference evidence="1 2" key="1">
    <citation type="submission" date="2021-05" db="EMBL/GenBank/DDBJ databases">
        <title>Genome Assembly of Synthetic Allotetraploid Brassica napus Reveals Homoeologous Exchanges between Subgenomes.</title>
        <authorList>
            <person name="Davis J.T."/>
        </authorList>
    </citation>
    <scope>NUCLEOTIDE SEQUENCE [LARGE SCALE GENOMIC DNA]</scope>
    <source>
        <strain evidence="2">cv. Da-Ae</strain>
        <tissue evidence="1">Seedling</tissue>
    </source>
</reference>
<dbReference type="SUPFAM" id="SSF56219">
    <property type="entry name" value="DNase I-like"/>
    <property type="match status" value="1"/>
</dbReference>
<evidence type="ECO:0000313" key="1">
    <source>
        <dbReference type="EMBL" id="KAH0864572.1"/>
    </source>
</evidence>
<dbReference type="EMBL" id="JAGKQM010000018">
    <property type="protein sequence ID" value="KAH0864572.1"/>
    <property type="molecule type" value="Genomic_DNA"/>
</dbReference>
<feature type="non-terminal residue" evidence="1">
    <location>
        <position position="251"/>
    </location>
</feature>
<dbReference type="Gene3D" id="3.60.10.10">
    <property type="entry name" value="Endonuclease/exonuclease/phosphatase"/>
    <property type="match status" value="1"/>
</dbReference>